<keyword evidence="4" id="KW-1185">Reference proteome</keyword>
<evidence type="ECO:0000256" key="2">
    <source>
        <dbReference type="SAM" id="MobiDB-lite"/>
    </source>
</evidence>
<evidence type="ECO:0000313" key="4">
    <source>
        <dbReference type="Proteomes" id="UP000295252"/>
    </source>
</evidence>
<dbReference type="InParanoid" id="A0A068UBM6"/>
<gene>
    <name evidence="3" type="ORF">GSCOC_T00020831001</name>
</gene>
<evidence type="ECO:0000313" key="3">
    <source>
        <dbReference type="EMBL" id="CDP05652.1"/>
    </source>
</evidence>
<dbReference type="OMA" id="ACAAEHK"/>
<sequence length="333" mass="37283">MSKSRVHSSPDLTPSASEDDYDDSGLEGVAANVKLLLKLIQDHNNACHKQKNDGRRKLRVATMMTILDNVRTRIQKCQFVGNKRSEAELRRCNTDVQARDVTRESKHGGDLVADEQEKLRKALNASLAARKSLEAMCSSLGKEKEIMESELAKKNHEVNEMEELISDLKEQNETLLEKVKECASEHRDYKKSAVGGAGLVVGAEITQGHTNAILQERNRALSEHLLRSLDGYRSIKRKLKEAVEENLVARVMMEEMMVKFKGSLEIFRNFKEKIAASALSDPSVDDIQEEINQLENIFESLTVQVAKHGQKKAECMKVKGEIIGNPSKTSVVV</sequence>
<keyword evidence="1" id="KW-0175">Coiled coil</keyword>
<reference evidence="4" key="1">
    <citation type="journal article" date="2014" name="Science">
        <title>The coffee genome provides insight into the convergent evolution of caffeine biosynthesis.</title>
        <authorList>
            <person name="Denoeud F."/>
            <person name="Carretero-Paulet L."/>
            <person name="Dereeper A."/>
            <person name="Droc G."/>
            <person name="Guyot R."/>
            <person name="Pietrella M."/>
            <person name="Zheng C."/>
            <person name="Alberti A."/>
            <person name="Anthony F."/>
            <person name="Aprea G."/>
            <person name="Aury J.M."/>
            <person name="Bento P."/>
            <person name="Bernard M."/>
            <person name="Bocs S."/>
            <person name="Campa C."/>
            <person name="Cenci A."/>
            <person name="Combes M.C."/>
            <person name="Crouzillat D."/>
            <person name="Da Silva C."/>
            <person name="Daddiego L."/>
            <person name="De Bellis F."/>
            <person name="Dussert S."/>
            <person name="Garsmeur O."/>
            <person name="Gayraud T."/>
            <person name="Guignon V."/>
            <person name="Jahn K."/>
            <person name="Jamilloux V."/>
            <person name="Joet T."/>
            <person name="Labadie K."/>
            <person name="Lan T."/>
            <person name="Leclercq J."/>
            <person name="Lepelley M."/>
            <person name="Leroy T."/>
            <person name="Li L.T."/>
            <person name="Librado P."/>
            <person name="Lopez L."/>
            <person name="Munoz A."/>
            <person name="Noel B."/>
            <person name="Pallavicini A."/>
            <person name="Perrotta G."/>
            <person name="Poncet V."/>
            <person name="Pot D."/>
            <person name="Priyono X."/>
            <person name="Rigoreau M."/>
            <person name="Rouard M."/>
            <person name="Rozas J."/>
            <person name="Tranchant-Dubreuil C."/>
            <person name="VanBuren R."/>
            <person name="Zhang Q."/>
            <person name="Andrade A.C."/>
            <person name="Argout X."/>
            <person name="Bertrand B."/>
            <person name="de Kochko A."/>
            <person name="Graziosi G."/>
            <person name="Henry R.J."/>
            <person name="Jayarama X."/>
            <person name="Ming R."/>
            <person name="Nagai C."/>
            <person name="Rounsley S."/>
            <person name="Sankoff D."/>
            <person name="Giuliano G."/>
            <person name="Albert V.A."/>
            <person name="Wincker P."/>
            <person name="Lashermes P."/>
        </authorList>
    </citation>
    <scope>NUCLEOTIDE SEQUENCE [LARGE SCALE GENOMIC DNA]</scope>
    <source>
        <strain evidence="4">cv. DH200-94</strain>
    </source>
</reference>
<feature type="region of interest" description="Disordered" evidence="2">
    <location>
        <begin position="1"/>
        <end position="24"/>
    </location>
</feature>
<dbReference type="Gramene" id="CDP05652">
    <property type="protein sequence ID" value="CDP05652"/>
    <property type="gene ID" value="GSCOC_T00020831001"/>
</dbReference>
<dbReference type="PANTHER" id="PTHR38378:SF3">
    <property type="entry name" value="MYOSIN HEAVY CHAIN-LIKE PROTEIN"/>
    <property type="match status" value="1"/>
</dbReference>
<dbReference type="Proteomes" id="UP000295252">
    <property type="component" value="Chromosome XI"/>
</dbReference>
<organism evidence="3 4">
    <name type="scientific">Coffea canephora</name>
    <name type="common">Robusta coffee</name>
    <dbReference type="NCBI Taxonomy" id="49390"/>
    <lineage>
        <taxon>Eukaryota</taxon>
        <taxon>Viridiplantae</taxon>
        <taxon>Streptophyta</taxon>
        <taxon>Embryophyta</taxon>
        <taxon>Tracheophyta</taxon>
        <taxon>Spermatophyta</taxon>
        <taxon>Magnoliopsida</taxon>
        <taxon>eudicotyledons</taxon>
        <taxon>Gunneridae</taxon>
        <taxon>Pentapetalae</taxon>
        <taxon>asterids</taxon>
        <taxon>lamiids</taxon>
        <taxon>Gentianales</taxon>
        <taxon>Rubiaceae</taxon>
        <taxon>Ixoroideae</taxon>
        <taxon>Gardenieae complex</taxon>
        <taxon>Bertiereae - Coffeeae clade</taxon>
        <taxon>Coffeeae</taxon>
        <taxon>Coffea</taxon>
    </lineage>
</organism>
<feature type="coiled-coil region" evidence="1">
    <location>
        <begin position="144"/>
        <end position="185"/>
    </location>
</feature>
<evidence type="ECO:0000256" key="1">
    <source>
        <dbReference type="SAM" id="Coils"/>
    </source>
</evidence>
<name>A0A068UBM6_COFCA</name>
<dbReference type="EMBL" id="HG739101">
    <property type="protein sequence ID" value="CDP05652.1"/>
    <property type="molecule type" value="Genomic_DNA"/>
</dbReference>
<protein>
    <submittedName>
        <fullName evidence="3">Uncharacterized protein</fullName>
    </submittedName>
</protein>
<dbReference type="OrthoDB" id="1897593at2759"/>
<dbReference type="PANTHER" id="PTHR38378">
    <property type="entry name" value="MYOSIN HEAVY CHAIN-LIKE PROTEIN"/>
    <property type="match status" value="1"/>
</dbReference>
<dbReference type="PhylomeDB" id="A0A068UBM6"/>
<proteinExistence type="predicted"/>
<accession>A0A068UBM6</accession>
<dbReference type="AlphaFoldDB" id="A0A068UBM6"/>